<organism evidence="2 3">
    <name type="scientific">Alienimonas californiensis</name>
    <dbReference type="NCBI Taxonomy" id="2527989"/>
    <lineage>
        <taxon>Bacteria</taxon>
        <taxon>Pseudomonadati</taxon>
        <taxon>Planctomycetota</taxon>
        <taxon>Planctomycetia</taxon>
        <taxon>Planctomycetales</taxon>
        <taxon>Planctomycetaceae</taxon>
        <taxon>Alienimonas</taxon>
    </lineage>
</organism>
<name>A0A517PC50_9PLAN</name>
<accession>A0A517PC50</accession>
<protein>
    <submittedName>
        <fullName evidence="2">Putative acetyltransferase</fullName>
    </submittedName>
</protein>
<proteinExistence type="predicted"/>
<keyword evidence="3" id="KW-1185">Reference proteome</keyword>
<dbReference type="CDD" id="cd04301">
    <property type="entry name" value="NAT_SF"/>
    <property type="match status" value="1"/>
</dbReference>
<dbReference type="AlphaFoldDB" id="A0A517PC50"/>
<dbReference type="GO" id="GO:0016747">
    <property type="term" value="F:acyltransferase activity, transferring groups other than amino-acyl groups"/>
    <property type="evidence" value="ECO:0007669"/>
    <property type="project" value="InterPro"/>
</dbReference>
<dbReference type="Pfam" id="PF00583">
    <property type="entry name" value="Acetyltransf_1"/>
    <property type="match status" value="1"/>
</dbReference>
<sequence>MRDRLLPAPRVTEADAPILVRPAATRAEQVAALTLLLADTSAPDDLPADVEQVVALHAQGELSLDGLLIAADGPSVVLGTTLVTPGAGGAADLFPPRFARSLSAPAASSAATALLSAAGEFAVAAGCDRLQAFADPVRTDDAAQFAAARFDRIAELRLLRRDCSRPLGSYAAPWDSLRTLAPESERLFRETTRESYAGSRDAPDARGADADADFAAHQAAAGFRPDLCRLALRDGEALGLVLISASGEGAAAEWDVCYLGVSPAQRGRGVGRALLRDRLAAARDAGAAAVTCVVDAANEPAHRLYVAAGFVETGSRVLFLKRLEPEASAGWKEPRSGG</sequence>
<dbReference type="PANTHER" id="PTHR43072:SF60">
    <property type="entry name" value="L-2,4-DIAMINOBUTYRIC ACID ACETYLTRANSFERASE"/>
    <property type="match status" value="1"/>
</dbReference>
<dbReference type="PANTHER" id="PTHR43072">
    <property type="entry name" value="N-ACETYLTRANSFERASE"/>
    <property type="match status" value="1"/>
</dbReference>
<keyword evidence="2" id="KW-0808">Transferase</keyword>
<dbReference type="InterPro" id="IPR016181">
    <property type="entry name" value="Acyl_CoA_acyltransferase"/>
</dbReference>
<dbReference type="PROSITE" id="PS51186">
    <property type="entry name" value="GNAT"/>
    <property type="match status" value="1"/>
</dbReference>
<evidence type="ECO:0000259" key="1">
    <source>
        <dbReference type="PROSITE" id="PS51186"/>
    </source>
</evidence>
<dbReference type="KEGG" id="acaf:CA12_30490"/>
<dbReference type="Proteomes" id="UP000318741">
    <property type="component" value="Chromosome"/>
</dbReference>
<reference evidence="2 3" key="1">
    <citation type="submission" date="2019-02" db="EMBL/GenBank/DDBJ databases">
        <title>Deep-cultivation of Planctomycetes and their phenomic and genomic characterization uncovers novel biology.</title>
        <authorList>
            <person name="Wiegand S."/>
            <person name="Jogler M."/>
            <person name="Boedeker C."/>
            <person name="Pinto D."/>
            <person name="Vollmers J."/>
            <person name="Rivas-Marin E."/>
            <person name="Kohn T."/>
            <person name="Peeters S.H."/>
            <person name="Heuer A."/>
            <person name="Rast P."/>
            <person name="Oberbeckmann S."/>
            <person name="Bunk B."/>
            <person name="Jeske O."/>
            <person name="Meyerdierks A."/>
            <person name="Storesund J.E."/>
            <person name="Kallscheuer N."/>
            <person name="Luecker S."/>
            <person name="Lage O.M."/>
            <person name="Pohl T."/>
            <person name="Merkel B.J."/>
            <person name="Hornburger P."/>
            <person name="Mueller R.-W."/>
            <person name="Bruemmer F."/>
            <person name="Labrenz M."/>
            <person name="Spormann A.M."/>
            <person name="Op den Camp H."/>
            <person name="Overmann J."/>
            <person name="Amann R."/>
            <person name="Jetten M.S.M."/>
            <person name="Mascher T."/>
            <person name="Medema M.H."/>
            <person name="Devos D.P."/>
            <person name="Kaster A.-K."/>
            <person name="Ovreas L."/>
            <person name="Rohde M."/>
            <person name="Galperin M.Y."/>
            <person name="Jogler C."/>
        </authorList>
    </citation>
    <scope>NUCLEOTIDE SEQUENCE [LARGE SCALE GENOMIC DNA]</scope>
    <source>
        <strain evidence="2 3">CA12</strain>
    </source>
</reference>
<dbReference type="Gene3D" id="3.40.630.30">
    <property type="match status" value="1"/>
</dbReference>
<gene>
    <name evidence="2" type="ORF">CA12_30490</name>
</gene>
<evidence type="ECO:0000313" key="3">
    <source>
        <dbReference type="Proteomes" id="UP000318741"/>
    </source>
</evidence>
<dbReference type="RefSeq" id="WP_165700783.1">
    <property type="nucleotide sequence ID" value="NZ_CP036265.1"/>
</dbReference>
<feature type="domain" description="N-acetyltransferase" evidence="1">
    <location>
        <begin position="175"/>
        <end position="336"/>
    </location>
</feature>
<dbReference type="InterPro" id="IPR000182">
    <property type="entry name" value="GNAT_dom"/>
</dbReference>
<dbReference type="SUPFAM" id="SSF55729">
    <property type="entry name" value="Acyl-CoA N-acyltransferases (Nat)"/>
    <property type="match status" value="1"/>
</dbReference>
<dbReference type="EMBL" id="CP036265">
    <property type="protein sequence ID" value="QDT16939.1"/>
    <property type="molecule type" value="Genomic_DNA"/>
</dbReference>
<evidence type="ECO:0000313" key="2">
    <source>
        <dbReference type="EMBL" id="QDT16939.1"/>
    </source>
</evidence>